<evidence type="ECO:0000313" key="3">
    <source>
        <dbReference type="Proteomes" id="UP001500752"/>
    </source>
</evidence>
<evidence type="ECO:0000313" key="2">
    <source>
        <dbReference type="EMBL" id="GAA3698753.1"/>
    </source>
</evidence>
<name>A0ABP7D5U4_9MICC</name>
<organism evidence="2 3">
    <name type="scientific">Arthrobacter ginkgonis</name>
    <dbReference type="NCBI Taxonomy" id="1630594"/>
    <lineage>
        <taxon>Bacteria</taxon>
        <taxon>Bacillati</taxon>
        <taxon>Actinomycetota</taxon>
        <taxon>Actinomycetes</taxon>
        <taxon>Micrococcales</taxon>
        <taxon>Micrococcaceae</taxon>
        <taxon>Arthrobacter</taxon>
    </lineage>
</organism>
<sequence>MYDVFATYRTPSNPAAFDSHYEQVHVPLVEKMPLLKEFAWGKVEDEESETYLIARMTFQSAAEAEKSFGSPEGQAAADDVQNFAPSGFQLLRVPREESSRQPA</sequence>
<dbReference type="Proteomes" id="UP001500752">
    <property type="component" value="Unassembled WGS sequence"/>
</dbReference>
<reference evidence="3" key="1">
    <citation type="journal article" date="2019" name="Int. J. Syst. Evol. Microbiol.">
        <title>The Global Catalogue of Microorganisms (GCM) 10K type strain sequencing project: providing services to taxonomists for standard genome sequencing and annotation.</title>
        <authorList>
            <consortium name="The Broad Institute Genomics Platform"/>
            <consortium name="The Broad Institute Genome Sequencing Center for Infectious Disease"/>
            <person name="Wu L."/>
            <person name="Ma J."/>
        </authorList>
    </citation>
    <scope>NUCLEOTIDE SEQUENCE [LARGE SCALE GENOMIC DNA]</scope>
    <source>
        <strain evidence="3">JCM 30742</strain>
    </source>
</reference>
<dbReference type="Gene3D" id="3.30.70.100">
    <property type="match status" value="1"/>
</dbReference>
<protein>
    <submittedName>
        <fullName evidence="2">EthD family reductase</fullName>
    </submittedName>
</protein>
<dbReference type="EMBL" id="BAABEO010000026">
    <property type="protein sequence ID" value="GAA3698753.1"/>
    <property type="molecule type" value="Genomic_DNA"/>
</dbReference>
<gene>
    <name evidence="2" type="ORF">GCM10023081_39570</name>
</gene>
<keyword evidence="3" id="KW-1185">Reference proteome</keyword>
<feature type="domain" description="EthD" evidence="1">
    <location>
        <begin position="13"/>
        <end position="84"/>
    </location>
</feature>
<evidence type="ECO:0000259" key="1">
    <source>
        <dbReference type="Pfam" id="PF07110"/>
    </source>
</evidence>
<dbReference type="InterPro" id="IPR009799">
    <property type="entry name" value="EthD_dom"/>
</dbReference>
<dbReference type="SUPFAM" id="SSF54909">
    <property type="entry name" value="Dimeric alpha+beta barrel"/>
    <property type="match status" value="1"/>
</dbReference>
<dbReference type="RefSeq" id="WP_345153587.1">
    <property type="nucleotide sequence ID" value="NZ_BAABEO010000026.1"/>
</dbReference>
<dbReference type="InterPro" id="IPR011008">
    <property type="entry name" value="Dimeric_a/b-barrel"/>
</dbReference>
<proteinExistence type="predicted"/>
<accession>A0ABP7D5U4</accession>
<dbReference type="Pfam" id="PF07110">
    <property type="entry name" value="EthD"/>
    <property type="match status" value="1"/>
</dbReference>
<dbReference type="NCBIfam" id="TIGR02118">
    <property type="entry name" value="EthD family reductase"/>
    <property type="match status" value="1"/>
</dbReference>
<comment type="caution">
    <text evidence="2">The sequence shown here is derived from an EMBL/GenBank/DDBJ whole genome shotgun (WGS) entry which is preliminary data.</text>
</comment>